<dbReference type="PANTHER" id="PTHR33146:SF14">
    <property type="entry name" value="ENDONUCLEASE 1"/>
    <property type="match status" value="1"/>
</dbReference>
<sequence length="338" mass="36824">MILRILTCVTVLLMTTSNGWAWGPKGHALVGEIADGQLSPNAKTQVSAILGFTLSESATWLDCVKSVYKKPTGEFVFEESTSHPEWTRPSCIPFMDGGPEIERMQDYVSRNWSNCVYSSGTRGCHESYHFADIAIQRNGYADDRIGAAKHDIVHAANAAIAVLRGMPSPSSFSIKDKKEAIFILAHLIGDMHQPLHVGSVYLDADGKVVDPDAGTYDPATENRGGNDLVTGAGNLHSEWDSIPDYSAAQKTQMVSDARLVPVTAGPADKWIEAWASEGIMNSRLIFADAEYGAKLATGKWPISFEDPALHVQDENQIKRGQLIKAGVRLAQLLNTVWP</sequence>
<keyword evidence="2" id="KW-0479">Metal-binding</keyword>
<evidence type="ECO:0008006" key="10">
    <source>
        <dbReference type="Google" id="ProtNLM"/>
    </source>
</evidence>
<dbReference type="GO" id="GO:0016788">
    <property type="term" value="F:hydrolase activity, acting on ester bonds"/>
    <property type="evidence" value="ECO:0007669"/>
    <property type="project" value="InterPro"/>
</dbReference>
<dbReference type="Proteomes" id="UP000549882">
    <property type="component" value="Unassembled WGS sequence"/>
</dbReference>
<dbReference type="SUPFAM" id="SSF48537">
    <property type="entry name" value="Phospholipase C/P1 nuclease"/>
    <property type="match status" value="1"/>
</dbReference>
<evidence type="ECO:0000256" key="5">
    <source>
        <dbReference type="ARBA" id="ARBA00023157"/>
    </source>
</evidence>
<accession>A0A7W9D502</accession>
<dbReference type="EMBL" id="JACHBI010000029">
    <property type="protein sequence ID" value="MBB5577923.1"/>
    <property type="molecule type" value="Genomic_DNA"/>
</dbReference>
<evidence type="ECO:0000313" key="9">
    <source>
        <dbReference type="Proteomes" id="UP000549882"/>
    </source>
</evidence>
<keyword evidence="3" id="KW-0255">Endonuclease</keyword>
<dbReference type="PANTHER" id="PTHR33146">
    <property type="entry name" value="ENDONUCLEASE 4"/>
    <property type="match status" value="1"/>
</dbReference>
<evidence type="ECO:0000256" key="7">
    <source>
        <dbReference type="SAM" id="SignalP"/>
    </source>
</evidence>
<dbReference type="InterPro" id="IPR008947">
    <property type="entry name" value="PLipase_C/P1_nuclease_dom_sf"/>
</dbReference>
<reference evidence="8 9" key="1">
    <citation type="submission" date="2020-08" db="EMBL/GenBank/DDBJ databases">
        <title>Genomic Encyclopedia of Type Strains, Phase IV (KMG-V): Genome sequencing to study the core and pangenomes of soil and plant-associated prokaryotes.</title>
        <authorList>
            <person name="Whitman W."/>
        </authorList>
    </citation>
    <scope>NUCLEOTIDE SEQUENCE [LARGE SCALE GENOMIC DNA]</scope>
    <source>
        <strain evidence="8 9">SEMIA 4064</strain>
    </source>
</reference>
<evidence type="ECO:0000256" key="6">
    <source>
        <dbReference type="ARBA" id="ARBA00023180"/>
    </source>
</evidence>
<dbReference type="Gene3D" id="1.10.575.10">
    <property type="entry name" value="P1 Nuclease"/>
    <property type="match status" value="1"/>
</dbReference>
<dbReference type="InterPro" id="IPR003154">
    <property type="entry name" value="S1/P1nuclease"/>
</dbReference>
<organism evidence="8 9">
    <name type="scientific">Rhizobium paranaense</name>
    <dbReference type="NCBI Taxonomy" id="1650438"/>
    <lineage>
        <taxon>Bacteria</taxon>
        <taxon>Pseudomonadati</taxon>
        <taxon>Pseudomonadota</taxon>
        <taxon>Alphaproteobacteria</taxon>
        <taxon>Hyphomicrobiales</taxon>
        <taxon>Rhizobiaceae</taxon>
        <taxon>Rhizobium/Agrobacterium group</taxon>
        <taxon>Rhizobium</taxon>
    </lineage>
</organism>
<dbReference type="GO" id="GO:0046872">
    <property type="term" value="F:metal ion binding"/>
    <property type="evidence" value="ECO:0007669"/>
    <property type="project" value="UniProtKB-KW"/>
</dbReference>
<dbReference type="CDD" id="cd11010">
    <property type="entry name" value="S1-P1_nuclease"/>
    <property type="match status" value="1"/>
</dbReference>
<gene>
    <name evidence="8" type="ORF">GGD50_006579</name>
</gene>
<keyword evidence="4" id="KW-0378">Hydrolase</keyword>
<evidence type="ECO:0000256" key="3">
    <source>
        <dbReference type="ARBA" id="ARBA00022759"/>
    </source>
</evidence>
<dbReference type="Pfam" id="PF02265">
    <property type="entry name" value="S1-P1_nuclease"/>
    <property type="match status" value="2"/>
</dbReference>
<keyword evidence="7" id="KW-0732">Signal</keyword>
<comment type="caution">
    <text evidence="8">The sequence shown here is derived from an EMBL/GenBank/DDBJ whole genome shotgun (WGS) entry which is preliminary data.</text>
</comment>
<evidence type="ECO:0000256" key="2">
    <source>
        <dbReference type="ARBA" id="ARBA00022723"/>
    </source>
</evidence>
<dbReference type="GO" id="GO:0006308">
    <property type="term" value="P:DNA catabolic process"/>
    <property type="evidence" value="ECO:0007669"/>
    <property type="project" value="InterPro"/>
</dbReference>
<name>A0A7W9D502_9HYPH</name>
<keyword evidence="6" id="KW-0325">Glycoprotein</keyword>
<feature type="signal peptide" evidence="7">
    <location>
        <begin position="1"/>
        <end position="21"/>
    </location>
</feature>
<evidence type="ECO:0000313" key="8">
    <source>
        <dbReference type="EMBL" id="MBB5577923.1"/>
    </source>
</evidence>
<evidence type="ECO:0000256" key="4">
    <source>
        <dbReference type="ARBA" id="ARBA00022801"/>
    </source>
</evidence>
<keyword evidence="5" id="KW-1015">Disulfide bond</keyword>
<dbReference type="GO" id="GO:0003676">
    <property type="term" value="F:nucleic acid binding"/>
    <property type="evidence" value="ECO:0007669"/>
    <property type="project" value="InterPro"/>
</dbReference>
<dbReference type="RefSeq" id="WP_183941187.1">
    <property type="nucleotide sequence ID" value="NZ_JACHBI010000029.1"/>
</dbReference>
<keyword evidence="9" id="KW-1185">Reference proteome</keyword>
<dbReference type="AlphaFoldDB" id="A0A7W9D502"/>
<evidence type="ECO:0000256" key="1">
    <source>
        <dbReference type="ARBA" id="ARBA00022722"/>
    </source>
</evidence>
<proteinExistence type="predicted"/>
<feature type="chain" id="PRO_5030933563" description="S1/P1 nuclease" evidence="7">
    <location>
        <begin position="22"/>
        <end position="338"/>
    </location>
</feature>
<keyword evidence="1" id="KW-0540">Nuclease</keyword>
<dbReference type="GO" id="GO:0004519">
    <property type="term" value="F:endonuclease activity"/>
    <property type="evidence" value="ECO:0007669"/>
    <property type="project" value="UniProtKB-KW"/>
</dbReference>
<protein>
    <recommendedName>
        <fullName evidence="10">S1/P1 nuclease</fullName>
    </recommendedName>
</protein>